<dbReference type="KEGG" id="sre:PTSG_00580"/>
<dbReference type="Pfam" id="PF06246">
    <property type="entry name" value="Isy1"/>
    <property type="match status" value="1"/>
</dbReference>
<dbReference type="InParanoid" id="F2TWW0"/>
<dbReference type="Proteomes" id="UP000007799">
    <property type="component" value="Unassembled WGS sequence"/>
</dbReference>
<dbReference type="STRING" id="946362.F2TWW0"/>
<dbReference type="RefSeq" id="XP_004999125.1">
    <property type="nucleotide sequence ID" value="XM_004999068.1"/>
</dbReference>
<keyword evidence="3" id="KW-0539">Nucleus</keyword>
<evidence type="ECO:0000256" key="2">
    <source>
        <dbReference type="ARBA" id="ARBA00007002"/>
    </source>
</evidence>
<reference evidence="5" key="1">
    <citation type="submission" date="2009-08" db="EMBL/GenBank/DDBJ databases">
        <title>Annotation of Salpingoeca rosetta.</title>
        <authorList>
            <consortium name="The Broad Institute Genome Sequencing Platform"/>
            <person name="Russ C."/>
            <person name="Cuomo C."/>
            <person name="Burger G."/>
            <person name="Gray M.W."/>
            <person name="Holland P.W.H."/>
            <person name="King N."/>
            <person name="Lang F.B.F."/>
            <person name="Roger A.J."/>
            <person name="Ruiz-Trillo I."/>
            <person name="Young S.K."/>
            <person name="Zeng Q."/>
            <person name="Gargeya S."/>
            <person name="Alvarado L."/>
            <person name="Berlin A."/>
            <person name="Chapman S.B."/>
            <person name="Chen Z."/>
            <person name="Freedman E."/>
            <person name="Gellesch M."/>
            <person name="Goldberg J."/>
            <person name="Griggs A."/>
            <person name="Gujja S."/>
            <person name="Heilman E."/>
            <person name="Heiman D."/>
            <person name="Howarth C."/>
            <person name="Mehta T."/>
            <person name="Neiman D."/>
            <person name="Pearson M."/>
            <person name="Roberts A."/>
            <person name="Saif S."/>
            <person name="Shea T."/>
            <person name="Shenoy N."/>
            <person name="Sisk P."/>
            <person name="Stolte C."/>
            <person name="Sykes S."/>
            <person name="White J."/>
            <person name="Yandava C."/>
            <person name="Haas B."/>
            <person name="Nusbaum C."/>
            <person name="Birren B."/>
        </authorList>
    </citation>
    <scope>NUCLEOTIDE SEQUENCE [LARGE SCALE GENOMIC DNA]</scope>
    <source>
        <strain evidence="5">ATCC 50818</strain>
    </source>
</reference>
<dbReference type="FunFam" id="1.10.287.660:FF:000001">
    <property type="entry name" value="pre-mRNA-splicing factor ISY1 homolog"/>
    <property type="match status" value="1"/>
</dbReference>
<sequence>MARNEEKAQSLLSRWLRMKKEEADELKRVDPSQVSTVPEAEKMRNQVMRDVSKKIASIQNAGLGEYRIRDLNDEINKLLRTKRYWENRIKEMGGPDYLTSSARIVDSEGVELPGQRGYKYFGAAKDLPGVRELFAEQPAVQPRRKRGELHKFVDADYYGYRDEEDGVLLALEEEAEEQSRQAAVEKWQQEMKEKKERLAAKQKLELYASEEDKEAALLAPAVAAEVAAMHEEEEEAEPAIPSTQEIEQMILQRRKEMLLAKYASASLQEEEQQTSAMLGRAAQ</sequence>
<evidence type="ECO:0000313" key="6">
    <source>
        <dbReference type="Proteomes" id="UP000007799"/>
    </source>
</evidence>
<dbReference type="PANTHER" id="PTHR13021">
    <property type="entry name" value="PRE-MRNA-SPLICING FACTOR ISY1"/>
    <property type="match status" value="1"/>
</dbReference>
<dbReference type="InterPro" id="IPR037200">
    <property type="entry name" value="Isy1_sf"/>
</dbReference>
<proteinExistence type="inferred from homology"/>
<comment type="subcellular location">
    <subcellularLocation>
        <location evidence="1">Nucleus</location>
    </subcellularLocation>
</comment>
<protein>
    <recommendedName>
        <fullName evidence="7">Pre-mRNA-splicing factor ISY1</fullName>
    </recommendedName>
</protein>
<name>F2TWW0_SALR5</name>
<dbReference type="Gene3D" id="1.10.287.660">
    <property type="entry name" value="Helix hairpin bin"/>
    <property type="match status" value="1"/>
</dbReference>
<evidence type="ECO:0000256" key="4">
    <source>
        <dbReference type="SAM" id="Coils"/>
    </source>
</evidence>
<dbReference type="GO" id="GO:0000350">
    <property type="term" value="P:generation of catalytic spliceosome for second transesterification step"/>
    <property type="evidence" value="ECO:0007669"/>
    <property type="project" value="InterPro"/>
</dbReference>
<feature type="coiled-coil region" evidence="4">
    <location>
        <begin position="161"/>
        <end position="204"/>
    </location>
</feature>
<evidence type="ECO:0008006" key="7">
    <source>
        <dbReference type="Google" id="ProtNLM"/>
    </source>
</evidence>
<organism evidence="6">
    <name type="scientific">Salpingoeca rosetta (strain ATCC 50818 / BSB-021)</name>
    <dbReference type="NCBI Taxonomy" id="946362"/>
    <lineage>
        <taxon>Eukaryota</taxon>
        <taxon>Choanoflagellata</taxon>
        <taxon>Craspedida</taxon>
        <taxon>Salpingoecidae</taxon>
        <taxon>Salpingoeca</taxon>
    </lineage>
</organism>
<comment type="similarity">
    <text evidence="2">Belongs to the ISY1 family.</text>
</comment>
<dbReference type="GeneID" id="16067718"/>
<dbReference type="OrthoDB" id="1739576at2759"/>
<dbReference type="eggNOG" id="KOG3068">
    <property type="taxonomic scope" value="Eukaryota"/>
</dbReference>
<dbReference type="GO" id="GO:0005634">
    <property type="term" value="C:nucleus"/>
    <property type="evidence" value="ECO:0007669"/>
    <property type="project" value="UniProtKB-SubCell"/>
</dbReference>
<accession>F2TWW0</accession>
<dbReference type="AlphaFoldDB" id="F2TWW0"/>
<keyword evidence="4" id="KW-0175">Coiled coil</keyword>
<evidence type="ECO:0000313" key="5">
    <source>
        <dbReference type="EMBL" id="EGD72556.1"/>
    </source>
</evidence>
<keyword evidence="6" id="KW-1185">Reference proteome</keyword>
<dbReference type="EMBL" id="GL832955">
    <property type="protein sequence ID" value="EGD72556.1"/>
    <property type="molecule type" value="Genomic_DNA"/>
</dbReference>
<dbReference type="FunCoup" id="F2TWW0">
    <property type="interactions" value="1569"/>
</dbReference>
<evidence type="ECO:0000256" key="1">
    <source>
        <dbReference type="ARBA" id="ARBA00004123"/>
    </source>
</evidence>
<gene>
    <name evidence="5" type="ORF">PTSG_00580</name>
</gene>
<dbReference type="InterPro" id="IPR029012">
    <property type="entry name" value="Helix_hairpin_bin_sf"/>
</dbReference>
<dbReference type="InterPro" id="IPR009360">
    <property type="entry name" value="Isy1"/>
</dbReference>
<dbReference type="SUPFAM" id="SSF140102">
    <property type="entry name" value="ISY1 domain-like"/>
    <property type="match status" value="1"/>
</dbReference>
<evidence type="ECO:0000256" key="3">
    <source>
        <dbReference type="ARBA" id="ARBA00023242"/>
    </source>
</evidence>
<dbReference type="OMA" id="QKFTAHV"/>